<gene>
    <name evidence="3" type="ORF">BFJ65_g18610</name>
</gene>
<keyword evidence="2" id="KW-0732">Signal</keyword>
<organism evidence="3 4">
    <name type="scientific">Fusarium oxysporum f. sp. cepae</name>
    <dbReference type="NCBI Taxonomy" id="396571"/>
    <lineage>
        <taxon>Eukaryota</taxon>
        <taxon>Fungi</taxon>
        <taxon>Dikarya</taxon>
        <taxon>Ascomycota</taxon>
        <taxon>Pezizomycotina</taxon>
        <taxon>Sordariomycetes</taxon>
        <taxon>Hypocreomycetidae</taxon>
        <taxon>Hypocreales</taxon>
        <taxon>Nectriaceae</taxon>
        <taxon>Fusarium</taxon>
        <taxon>Fusarium oxysporum species complex</taxon>
    </lineage>
</organism>
<proteinExistence type="predicted"/>
<evidence type="ECO:0000256" key="2">
    <source>
        <dbReference type="SAM" id="SignalP"/>
    </source>
</evidence>
<feature type="compositionally biased region" description="Low complexity" evidence="1">
    <location>
        <begin position="79"/>
        <end position="93"/>
    </location>
</feature>
<evidence type="ECO:0000313" key="3">
    <source>
        <dbReference type="EMBL" id="RKK06712.1"/>
    </source>
</evidence>
<evidence type="ECO:0000256" key="1">
    <source>
        <dbReference type="SAM" id="MobiDB-lite"/>
    </source>
</evidence>
<feature type="chain" id="PRO_5018273880" evidence="2">
    <location>
        <begin position="20"/>
        <end position="93"/>
    </location>
</feature>
<protein>
    <submittedName>
        <fullName evidence="3">Uncharacterized protein</fullName>
    </submittedName>
</protein>
<name>A0A3L6MRC7_FUSOX</name>
<dbReference type="AlphaFoldDB" id="A0A3L6MRC7"/>
<sequence length="93" mass="10332">MLLQNAIYLTFSFLALSTASPTPDESFLPPQRYSRDVVEQMKADQSHPPGHIYDYATFPVDPTHQISNETYQVPRVESHSTQSTSSSSGVGRS</sequence>
<dbReference type="EMBL" id="MRCU01000020">
    <property type="protein sequence ID" value="RKK06712.1"/>
    <property type="molecule type" value="Genomic_DNA"/>
</dbReference>
<dbReference type="Proteomes" id="UP000270866">
    <property type="component" value="Unassembled WGS sequence"/>
</dbReference>
<feature type="region of interest" description="Disordered" evidence="1">
    <location>
        <begin position="64"/>
        <end position="93"/>
    </location>
</feature>
<accession>A0A3L6MRC7</accession>
<feature type="signal peptide" evidence="2">
    <location>
        <begin position="1"/>
        <end position="19"/>
    </location>
</feature>
<reference evidence="3 4" key="1">
    <citation type="journal article" date="2018" name="Sci. Rep.">
        <title>Characterisation of pathogen-specific regions and novel effector candidates in Fusarium oxysporum f. sp. cepae.</title>
        <authorList>
            <person name="Armitage A.D."/>
            <person name="Taylor A."/>
            <person name="Sobczyk M.K."/>
            <person name="Baxter L."/>
            <person name="Greenfield B.P."/>
            <person name="Bates H.J."/>
            <person name="Wilson F."/>
            <person name="Jackson A.C."/>
            <person name="Ott S."/>
            <person name="Harrison R.J."/>
            <person name="Clarkson J.P."/>
        </authorList>
    </citation>
    <scope>NUCLEOTIDE SEQUENCE [LARGE SCALE GENOMIC DNA]</scope>
    <source>
        <strain evidence="3 4">FoC_Fus2</strain>
    </source>
</reference>
<evidence type="ECO:0000313" key="4">
    <source>
        <dbReference type="Proteomes" id="UP000270866"/>
    </source>
</evidence>
<comment type="caution">
    <text evidence="3">The sequence shown here is derived from an EMBL/GenBank/DDBJ whole genome shotgun (WGS) entry which is preliminary data.</text>
</comment>